<dbReference type="Pfam" id="PF07714">
    <property type="entry name" value="PK_Tyr_Ser-Thr"/>
    <property type="match status" value="1"/>
</dbReference>
<organism evidence="2 3">
    <name type="scientific">Rhizopogon vesiculosus</name>
    <dbReference type="NCBI Taxonomy" id="180088"/>
    <lineage>
        <taxon>Eukaryota</taxon>
        <taxon>Fungi</taxon>
        <taxon>Dikarya</taxon>
        <taxon>Basidiomycota</taxon>
        <taxon>Agaricomycotina</taxon>
        <taxon>Agaricomycetes</taxon>
        <taxon>Agaricomycetidae</taxon>
        <taxon>Boletales</taxon>
        <taxon>Suillineae</taxon>
        <taxon>Rhizopogonaceae</taxon>
        <taxon>Rhizopogon</taxon>
    </lineage>
</organism>
<gene>
    <name evidence="2" type="ORF">AZE42_01526</name>
</gene>
<reference evidence="2 3" key="1">
    <citation type="submission" date="2016-03" db="EMBL/GenBank/DDBJ databases">
        <title>Comparative genomics of the ectomycorrhizal sister species Rhizopogon vinicolor and Rhizopogon vesiculosus (Basidiomycota: Boletales) reveals a divergence of the mating type B locus.</title>
        <authorList>
            <person name="Mujic A.B."/>
            <person name="Kuo A."/>
            <person name="Tritt A."/>
            <person name="Lipzen A."/>
            <person name="Chen C."/>
            <person name="Johnson J."/>
            <person name="Sharma A."/>
            <person name="Barry K."/>
            <person name="Grigoriev I.V."/>
            <person name="Spatafora J.W."/>
        </authorList>
    </citation>
    <scope>NUCLEOTIDE SEQUENCE [LARGE SCALE GENOMIC DNA]</scope>
    <source>
        <strain evidence="2 3">AM-OR11-056</strain>
    </source>
</reference>
<proteinExistence type="predicted"/>
<name>A0A1J8QJZ5_9AGAM</name>
<dbReference type="OrthoDB" id="4062651at2759"/>
<comment type="caution">
    <text evidence="2">The sequence shown here is derived from an EMBL/GenBank/DDBJ whole genome shotgun (WGS) entry which is preliminary data.</text>
</comment>
<feature type="domain" description="Protein kinase" evidence="1">
    <location>
        <begin position="622"/>
        <end position="875"/>
    </location>
</feature>
<dbReference type="PROSITE" id="PS00109">
    <property type="entry name" value="PROTEIN_KINASE_TYR"/>
    <property type="match status" value="1"/>
</dbReference>
<feature type="domain" description="Protein kinase" evidence="1">
    <location>
        <begin position="370"/>
        <end position="630"/>
    </location>
</feature>
<dbReference type="SUPFAM" id="SSF56112">
    <property type="entry name" value="Protein kinase-like (PK-like)"/>
    <property type="match status" value="3"/>
</dbReference>
<dbReference type="AlphaFoldDB" id="A0A1J8QJZ5"/>
<dbReference type="CDD" id="cd00180">
    <property type="entry name" value="PKc"/>
    <property type="match status" value="1"/>
</dbReference>
<accession>A0A1J8QJZ5</accession>
<dbReference type="InterPro" id="IPR008266">
    <property type="entry name" value="Tyr_kinase_AS"/>
</dbReference>
<dbReference type="InterPro" id="IPR011009">
    <property type="entry name" value="Kinase-like_dom_sf"/>
</dbReference>
<dbReference type="PROSITE" id="PS50011">
    <property type="entry name" value="PROTEIN_KINASE_DOM"/>
    <property type="match status" value="3"/>
</dbReference>
<dbReference type="EMBL" id="LVVM01004023">
    <property type="protein sequence ID" value="OJA13752.1"/>
    <property type="molecule type" value="Genomic_DNA"/>
</dbReference>
<keyword evidence="3" id="KW-1185">Reference proteome</keyword>
<dbReference type="GO" id="GO:0005524">
    <property type="term" value="F:ATP binding"/>
    <property type="evidence" value="ECO:0007669"/>
    <property type="project" value="InterPro"/>
</dbReference>
<evidence type="ECO:0000259" key="1">
    <source>
        <dbReference type="PROSITE" id="PS50011"/>
    </source>
</evidence>
<dbReference type="Pfam" id="PF00069">
    <property type="entry name" value="Pkinase"/>
    <property type="match status" value="2"/>
</dbReference>
<feature type="domain" description="Protein kinase" evidence="1">
    <location>
        <begin position="1"/>
        <end position="360"/>
    </location>
</feature>
<dbReference type="PANTHER" id="PTHR44329">
    <property type="entry name" value="SERINE/THREONINE-PROTEIN KINASE TNNI3K-RELATED"/>
    <property type="match status" value="1"/>
</dbReference>
<sequence length="875" mass="95782">MPENDNHRYLPQLTSILKAVQRIFTIRISAKKRSVGEREGAGSMIQVNLKVVPTIIPAVPTIIPAAPTIVPAVPTVIPAAPTIVPAAPTIVPAALTIIPAAPTIIPANTIVKLHPFPSGTGGLGDVWKCSMSTLSGTRQVAVKTIRIPQGSDQKFVAKASRSLRREACVWIKLKHLNILPLLREVAAGLQYLHDNGIVHGDLNPTKVLVSGDGRLCLGNFSFSMDIFSMNVAEPKATTGNSCHVGNVRWMAPEILAIPDEGTSPRPTEATDVYSYGCIMIYLLSGHRPYSRLAQGMHVILARVRGVEPFSQPQIEGVPEDVREFAGRCLSTSGEDRPRIFEIVQFLWSRIDITETITTWLSKLTVKQIPQAVLKKGGDGDDLGVLGAPLKCTWSSGSSEIKGNDINKACNTIRREIYIREKLRNENILALYGMTTGFGVLPSFVHPWMSGGSLHDFVKREPKLSGPKKFDILYQVADGIKYLHNEGIVHGNLTGDNVLLDGLGSIRITDFSRSVILLEADDQVFSERIPGDVRYIAPECIVPGSLTGPQNPTKAQDMYSYGCVAVLVLSGKAPYWWIAEESTVLSERIKDAKPLNSTMEIDEVHLNLVRQCLSEEKSRPSIEKVIYSALVQHFGAVDLTNAVERLNNNPQACGGFSDVHKCRLQPINIDEGIRRAVLYDQFTSVSTCVEVAVKAIRLSNSTDMLKTINLVDVAHGLQYLHSQHIIHGDLSGNNVLIDRNGKASLVDFGLSALLPGRMSQALLPTNPGGTAQWMAPEHLILDGEGNVSLVFSQKSDSYSFGGIMLQVLEGKVPYHYIACSNIMFYLMKGVTPNRPSAPVIVDSDWDFIQTCWSKDMECRPSDAEILAFVKQRAERS</sequence>
<protein>
    <recommendedName>
        <fullName evidence="1">Protein kinase domain-containing protein</fullName>
    </recommendedName>
</protein>
<dbReference type="PANTHER" id="PTHR44329:SF214">
    <property type="entry name" value="PROTEIN KINASE DOMAIN-CONTAINING PROTEIN"/>
    <property type="match status" value="1"/>
</dbReference>
<dbReference type="STRING" id="180088.A0A1J8QJZ5"/>
<evidence type="ECO:0000313" key="3">
    <source>
        <dbReference type="Proteomes" id="UP000183567"/>
    </source>
</evidence>
<dbReference type="Proteomes" id="UP000183567">
    <property type="component" value="Unassembled WGS sequence"/>
</dbReference>
<dbReference type="InterPro" id="IPR001245">
    <property type="entry name" value="Ser-Thr/Tyr_kinase_cat_dom"/>
</dbReference>
<dbReference type="InterPro" id="IPR000719">
    <property type="entry name" value="Prot_kinase_dom"/>
</dbReference>
<dbReference type="Gene3D" id="1.10.510.10">
    <property type="entry name" value="Transferase(Phosphotransferase) domain 1"/>
    <property type="match status" value="3"/>
</dbReference>
<evidence type="ECO:0000313" key="2">
    <source>
        <dbReference type="EMBL" id="OJA13752.1"/>
    </source>
</evidence>
<dbReference type="InterPro" id="IPR051681">
    <property type="entry name" value="Ser/Thr_Kinases-Pseudokinases"/>
</dbReference>
<dbReference type="GO" id="GO:0004674">
    <property type="term" value="F:protein serine/threonine kinase activity"/>
    <property type="evidence" value="ECO:0007669"/>
    <property type="project" value="TreeGrafter"/>
</dbReference>